<dbReference type="EMBL" id="JAGKTC010000004">
    <property type="protein sequence ID" value="MBP3985813.1"/>
    <property type="molecule type" value="Genomic_DNA"/>
</dbReference>
<reference evidence="8" key="1">
    <citation type="journal article" date="2016" name="Int. J. Syst. Evol. Microbiol.">
        <title>Pseudoxanthomonas helianthi sp. nov., isolated from roots of Jerusalem artichoke (Helianthus tuberosus).</title>
        <authorList>
            <person name="Kittiwongwattana C."/>
            <person name="Thawai C."/>
        </authorList>
    </citation>
    <scope>NUCLEOTIDE SEQUENCE</scope>
    <source>
        <strain evidence="8">110414</strain>
    </source>
</reference>
<protein>
    <recommendedName>
        <fullName evidence="7">Iron-sulfur cluster carrier protein</fullName>
    </recommendedName>
</protein>
<sequence length="310" mass="32092">MEDAIRDLLSGRPADARLKIAGLILEIAGAEVPLPAHAVQPNLSPHPRVRNVIAVGSGKGGVGKSTTAVNLALALVAEGAKVGVLDADIYGPSVPAMLGIGGRPESPDNKSIEPLRAFGVEAMSIGLLVDPDTPMIWRGPMATSALTQLFNDTLWGDLDYLLVDLPPGTGDIQLTLSQKIPVAGAVIVTTPQDIATLDARKALKMFEKVDIAVLGIVENMAVHVCSNCGHAEHLFGEGGGQRMAQQYGVPLLGSLPLDVSIREQGDAGQPVVVAAPDSAAAQAYRATARALADALAKRPRAPMPIASSLV</sequence>
<keyword evidence="2 7" id="KW-0547">Nucleotide-binding</keyword>
<dbReference type="InterPro" id="IPR033756">
    <property type="entry name" value="YlxH/NBP35"/>
</dbReference>
<comment type="function">
    <text evidence="7">Binds and transfers iron-sulfur (Fe-S) clusters to target apoproteins. Can hydrolyze ATP.</text>
</comment>
<comment type="subunit">
    <text evidence="7">Homodimer.</text>
</comment>
<dbReference type="GO" id="GO:0140663">
    <property type="term" value="F:ATP-dependent FeS chaperone activity"/>
    <property type="evidence" value="ECO:0007669"/>
    <property type="project" value="InterPro"/>
</dbReference>
<comment type="caution">
    <text evidence="8">The sequence shown here is derived from an EMBL/GenBank/DDBJ whole genome shotgun (WGS) entry which is preliminary data.</text>
</comment>
<dbReference type="HAMAP" id="MF_02040">
    <property type="entry name" value="Mrp_NBP35"/>
    <property type="match status" value="1"/>
</dbReference>
<feature type="binding site" evidence="7">
    <location>
        <begin position="58"/>
        <end position="65"/>
    </location>
    <ligand>
        <name>ATP</name>
        <dbReference type="ChEBI" id="CHEBI:30616"/>
    </ligand>
</feature>
<dbReference type="InterPro" id="IPR044304">
    <property type="entry name" value="NUBPL-like"/>
</dbReference>
<evidence type="ECO:0000256" key="1">
    <source>
        <dbReference type="ARBA" id="ARBA00022723"/>
    </source>
</evidence>
<keyword evidence="5 7" id="KW-0411">Iron-sulfur</keyword>
<evidence type="ECO:0000256" key="2">
    <source>
        <dbReference type="ARBA" id="ARBA00022741"/>
    </source>
</evidence>
<keyword evidence="3 7" id="KW-0067">ATP-binding</keyword>
<keyword evidence="7" id="KW-0378">Hydrolase</keyword>
<evidence type="ECO:0000313" key="9">
    <source>
        <dbReference type="Proteomes" id="UP000673447"/>
    </source>
</evidence>
<evidence type="ECO:0000313" key="8">
    <source>
        <dbReference type="EMBL" id="MBP3985813.1"/>
    </source>
</evidence>
<dbReference type="SUPFAM" id="SSF52540">
    <property type="entry name" value="P-loop containing nucleoside triphosphate hydrolases"/>
    <property type="match status" value="1"/>
</dbReference>
<name>A0A940XAZ4_9GAMM</name>
<dbReference type="Pfam" id="PF10609">
    <property type="entry name" value="ParA"/>
    <property type="match status" value="1"/>
</dbReference>
<dbReference type="InterPro" id="IPR019591">
    <property type="entry name" value="Mrp/NBP35_ATP-bd"/>
</dbReference>
<comment type="similarity">
    <text evidence="6 7">Belongs to the Mrp/NBP35 ATP-binding proteins family.</text>
</comment>
<dbReference type="GO" id="GO:0016887">
    <property type="term" value="F:ATP hydrolysis activity"/>
    <property type="evidence" value="ECO:0007669"/>
    <property type="project" value="UniProtKB-UniRule"/>
</dbReference>
<evidence type="ECO:0000256" key="6">
    <source>
        <dbReference type="ARBA" id="ARBA00024036"/>
    </source>
</evidence>
<gene>
    <name evidence="8" type="primary">apbC</name>
    <name evidence="8" type="ORF">J5837_15500</name>
</gene>
<dbReference type="NCBIfam" id="NF008669">
    <property type="entry name" value="PRK11670.1"/>
    <property type="match status" value="1"/>
</dbReference>
<dbReference type="PANTHER" id="PTHR42961:SF2">
    <property type="entry name" value="IRON-SULFUR PROTEIN NUBPL"/>
    <property type="match status" value="1"/>
</dbReference>
<dbReference type="GO" id="GO:0046872">
    <property type="term" value="F:metal ion binding"/>
    <property type="evidence" value="ECO:0007669"/>
    <property type="project" value="UniProtKB-KW"/>
</dbReference>
<dbReference type="GO" id="GO:0016226">
    <property type="term" value="P:iron-sulfur cluster assembly"/>
    <property type="evidence" value="ECO:0007669"/>
    <property type="project" value="InterPro"/>
</dbReference>
<proteinExistence type="inferred from homology"/>
<keyword evidence="1 7" id="KW-0479">Metal-binding</keyword>
<dbReference type="InterPro" id="IPR027417">
    <property type="entry name" value="P-loop_NTPase"/>
</dbReference>
<evidence type="ECO:0000256" key="4">
    <source>
        <dbReference type="ARBA" id="ARBA00023004"/>
    </source>
</evidence>
<dbReference type="FunFam" id="3.40.50.300:FF:000418">
    <property type="entry name" value="Iron-sulfur cluster carrier protein"/>
    <property type="match status" value="1"/>
</dbReference>
<dbReference type="AlphaFoldDB" id="A0A940XAZ4"/>
<dbReference type="Gene3D" id="3.40.50.300">
    <property type="entry name" value="P-loop containing nucleotide triphosphate hydrolases"/>
    <property type="match status" value="1"/>
</dbReference>
<dbReference type="PANTHER" id="PTHR42961">
    <property type="entry name" value="IRON-SULFUR PROTEIN NUBPL"/>
    <property type="match status" value="1"/>
</dbReference>
<evidence type="ECO:0000256" key="3">
    <source>
        <dbReference type="ARBA" id="ARBA00022840"/>
    </source>
</evidence>
<keyword evidence="4 7" id="KW-0408">Iron</keyword>
<dbReference type="CDD" id="cd02037">
    <property type="entry name" value="Mrp_NBP35"/>
    <property type="match status" value="1"/>
</dbReference>
<dbReference type="PROSITE" id="PS01215">
    <property type="entry name" value="MRP"/>
    <property type="match status" value="1"/>
</dbReference>
<organism evidence="8 9">
    <name type="scientific">Pseudoxanthomonas helianthi</name>
    <dbReference type="NCBI Taxonomy" id="1453541"/>
    <lineage>
        <taxon>Bacteria</taxon>
        <taxon>Pseudomonadati</taxon>
        <taxon>Pseudomonadota</taxon>
        <taxon>Gammaproteobacteria</taxon>
        <taxon>Lysobacterales</taxon>
        <taxon>Lysobacteraceae</taxon>
        <taxon>Pseudoxanthomonas</taxon>
    </lineage>
</organism>
<dbReference type="GO" id="GO:0005829">
    <property type="term" value="C:cytosol"/>
    <property type="evidence" value="ECO:0007669"/>
    <property type="project" value="TreeGrafter"/>
</dbReference>
<evidence type="ECO:0000256" key="7">
    <source>
        <dbReference type="HAMAP-Rule" id="MF_02040"/>
    </source>
</evidence>
<evidence type="ECO:0000256" key="5">
    <source>
        <dbReference type="ARBA" id="ARBA00023014"/>
    </source>
</evidence>
<dbReference type="InterPro" id="IPR000808">
    <property type="entry name" value="Mrp-like_CS"/>
</dbReference>
<dbReference type="GO" id="GO:0005524">
    <property type="term" value="F:ATP binding"/>
    <property type="evidence" value="ECO:0007669"/>
    <property type="project" value="UniProtKB-UniRule"/>
</dbReference>
<keyword evidence="9" id="KW-1185">Reference proteome</keyword>
<dbReference type="Proteomes" id="UP000673447">
    <property type="component" value="Unassembled WGS sequence"/>
</dbReference>
<accession>A0A940XAZ4</accession>
<dbReference type="GO" id="GO:0051539">
    <property type="term" value="F:4 iron, 4 sulfur cluster binding"/>
    <property type="evidence" value="ECO:0007669"/>
    <property type="project" value="TreeGrafter"/>
</dbReference>
<reference evidence="8" key="2">
    <citation type="submission" date="2021-03" db="EMBL/GenBank/DDBJ databases">
        <authorList>
            <person name="Cao W."/>
        </authorList>
    </citation>
    <scope>NUCLEOTIDE SEQUENCE</scope>
    <source>
        <strain evidence="8">110414</strain>
    </source>
</reference>